<comment type="caution">
    <text evidence="2">The sequence shown here is derived from an EMBL/GenBank/DDBJ whole genome shotgun (WGS) entry which is preliminary data.</text>
</comment>
<protein>
    <recommendedName>
        <fullName evidence="1">DUF7770 domain-containing protein</fullName>
    </recommendedName>
</protein>
<keyword evidence="3" id="KW-1185">Reference proteome</keyword>
<evidence type="ECO:0000313" key="2">
    <source>
        <dbReference type="EMBL" id="OAL38842.1"/>
    </source>
</evidence>
<dbReference type="EMBL" id="LVCJ01000008">
    <property type="protein sequence ID" value="OAL38842.1"/>
    <property type="molecule type" value="Genomic_DNA"/>
</dbReference>
<dbReference type="Pfam" id="PF24968">
    <property type="entry name" value="DUF7770"/>
    <property type="match status" value="1"/>
</dbReference>
<dbReference type="GeneID" id="34585472"/>
<dbReference type="RefSeq" id="XP_022503854.1">
    <property type="nucleotide sequence ID" value="XM_022640354.1"/>
</dbReference>
<dbReference type="AlphaFoldDB" id="A0A178DB53"/>
<dbReference type="OrthoDB" id="3527137at2759"/>
<organism evidence="2 3">
    <name type="scientific">Fonsecaea nubica</name>
    <dbReference type="NCBI Taxonomy" id="856822"/>
    <lineage>
        <taxon>Eukaryota</taxon>
        <taxon>Fungi</taxon>
        <taxon>Dikarya</taxon>
        <taxon>Ascomycota</taxon>
        <taxon>Pezizomycotina</taxon>
        <taxon>Eurotiomycetes</taxon>
        <taxon>Chaetothyriomycetidae</taxon>
        <taxon>Chaetothyriales</taxon>
        <taxon>Herpotrichiellaceae</taxon>
        <taxon>Fonsecaea</taxon>
    </lineage>
</organism>
<feature type="domain" description="DUF7770" evidence="1">
    <location>
        <begin position="19"/>
        <end position="136"/>
    </location>
</feature>
<sequence length="144" mass="16189">MDLPAFKPASYDSWIVGTVRVVVHNLGPVKPGAHISYNHWTVSLLVAPTAQDAKEQRFSGSVRLDLRPEGPKNGTLHVDWFGYLLSQNAAKHFDFTAVNSDGQMTVRAVKDLLHAKKRHQYTMTINGGCQWWVYVLHYVSQTQA</sequence>
<accession>A0A178DB53</accession>
<evidence type="ECO:0000259" key="1">
    <source>
        <dbReference type="Pfam" id="PF24968"/>
    </source>
</evidence>
<name>A0A178DB53_9EURO</name>
<reference evidence="2 3" key="1">
    <citation type="submission" date="2016-03" db="EMBL/GenBank/DDBJ databases">
        <title>The draft genome sequence of Fonsecaea nubica causative agent of cutaneous subcutaneous infection in human host.</title>
        <authorList>
            <person name="Costa F."/>
            <person name="Sybren D.H."/>
            <person name="Raittz R.T."/>
            <person name="Weiss V.A."/>
            <person name="Leao A.C."/>
            <person name="Gomes R."/>
            <person name="De Souza E.M."/>
            <person name="Pedrosa F.O."/>
            <person name="Steffens M.B."/>
            <person name="Bombassaro A."/>
            <person name="Tadra-Sfeir M.Z."/>
            <person name="Moreno L.F."/>
            <person name="Najafzadeh M.J."/>
            <person name="Felipe M.S."/>
            <person name="Teixeira M."/>
            <person name="Sun J."/>
            <person name="Xi L."/>
            <person name="Castro M.A."/>
            <person name="Vicente V.A."/>
        </authorList>
    </citation>
    <scope>NUCLEOTIDE SEQUENCE [LARGE SCALE GENOMIC DNA]</scope>
    <source>
        <strain evidence="2 3">CBS 269.64</strain>
    </source>
</reference>
<dbReference type="Proteomes" id="UP000185904">
    <property type="component" value="Unassembled WGS sequence"/>
</dbReference>
<dbReference type="InterPro" id="IPR056672">
    <property type="entry name" value="DUF7770"/>
</dbReference>
<evidence type="ECO:0000313" key="3">
    <source>
        <dbReference type="Proteomes" id="UP000185904"/>
    </source>
</evidence>
<gene>
    <name evidence="2" type="ORF">AYO20_02048</name>
</gene>
<proteinExistence type="predicted"/>